<evidence type="ECO:0000313" key="2">
    <source>
        <dbReference type="EMBL" id="CAD8043162.1"/>
    </source>
</evidence>
<reference evidence="2" key="1">
    <citation type="submission" date="2021-01" db="EMBL/GenBank/DDBJ databases">
        <authorList>
            <consortium name="Genoscope - CEA"/>
            <person name="William W."/>
        </authorList>
    </citation>
    <scope>NUCLEOTIDE SEQUENCE</scope>
</reference>
<sequence>MSIRQESDLSCELLRSTLQDINNRLNNLHQCVPNPHCRNDKMHKEAPIPRLNLHKINQVQKENYLPLKKVTASFGDQINDQIEKIDENNFDDLQKKPQIKMMAQQIPQKLRCHSINNSQQILKNQNNHSIQFKVSNASRLKNSCDIQYFQSLHQSHEKPFQSSYICGQYSQIAQKDESFEYVKPTLMQKPIILEQQQQNVQTRNTSQLSTPIKQVANVSQGQTPLKRGNSSTNKKMIQTNLNQIQSYQCFQVQQQTQQLYNQDLIKILQNHSNQYQQQQIQYHSVQNALNSCQNTQNMAQFKVSQNRNASNNQRVSMGQMLYGNSMVRL</sequence>
<keyword evidence="3" id="KW-1185">Reference proteome</keyword>
<name>A0A8S1JM01_PARPR</name>
<keyword evidence="1" id="KW-0175">Coiled coil</keyword>
<accession>A0A8S1JM01</accession>
<gene>
    <name evidence="2" type="ORF">PPRIM_AZ9-3.1.T0040385</name>
</gene>
<organism evidence="2 3">
    <name type="scientific">Paramecium primaurelia</name>
    <dbReference type="NCBI Taxonomy" id="5886"/>
    <lineage>
        <taxon>Eukaryota</taxon>
        <taxon>Sar</taxon>
        <taxon>Alveolata</taxon>
        <taxon>Ciliophora</taxon>
        <taxon>Intramacronucleata</taxon>
        <taxon>Oligohymenophorea</taxon>
        <taxon>Peniculida</taxon>
        <taxon>Parameciidae</taxon>
        <taxon>Paramecium</taxon>
    </lineage>
</organism>
<evidence type="ECO:0000256" key="1">
    <source>
        <dbReference type="SAM" id="Coils"/>
    </source>
</evidence>
<dbReference type="EMBL" id="CAJJDM010000001">
    <property type="protein sequence ID" value="CAD8043162.1"/>
    <property type="molecule type" value="Genomic_DNA"/>
</dbReference>
<comment type="caution">
    <text evidence="2">The sequence shown here is derived from an EMBL/GenBank/DDBJ whole genome shotgun (WGS) entry which is preliminary data.</text>
</comment>
<protein>
    <submittedName>
        <fullName evidence="2">Uncharacterized protein</fullName>
    </submittedName>
</protein>
<feature type="coiled-coil region" evidence="1">
    <location>
        <begin position="261"/>
        <end position="288"/>
    </location>
</feature>
<dbReference type="AlphaFoldDB" id="A0A8S1JM01"/>
<proteinExistence type="predicted"/>
<dbReference type="Proteomes" id="UP000688137">
    <property type="component" value="Unassembled WGS sequence"/>
</dbReference>
<dbReference type="OMA" id="FIGSQQI"/>
<evidence type="ECO:0000313" key="3">
    <source>
        <dbReference type="Proteomes" id="UP000688137"/>
    </source>
</evidence>